<dbReference type="InterPro" id="IPR018247">
    <property type="entry name" value="EF_Hand_1_Ca_BS"/>
</dbReference>
<dbReference type="InterPro" id="IPR012334">
    <property type="entry name" value="Pectin_lyas_fold"/>
</dbReference>
<keyword evidence="3" id="KW-0964">Secreted</keyword>
<dbReference type="SMART" id="SM00710">
    <property type="entry name" value="PbH1"/>
    <property type="match status" value="6"/>
</dbReference>
<feature type="domain" description="Carbohydrate-binding module family 96" evidence="6">
    <location>
        <begin position="462"/>
        <end position="620"/>
    </location>
</feature>
<dbReference type="Proteomes" id="UP000366872">
    <property type="component" value="Unassembled WGS sequence"/>
</dbReference>
<comment type="subcellular location">
    <subcellularLocation>
        <location evidence="1">Secreted</location>
    </subcellularLocation>
</comment>
<dbReference type="Pfam" id="PF24517">
    <property type="entry name" value="CBM96"/>
    <property type="match status" value="1"/>
</dbReference>
<evidence type="ECO:0000313" key="8">
    <source>
        <dbReference type="Proteomes" id="UP000366872"/>
    </source>
</evidence>
<dbReference type="Gene3D" id="2.160.20.10">
    <property type="entry name" value="Single-stranded right-handed beta-helix, Pectin lyase-like"/>
    <property type="match status" value="1"/>
</dbReference>
<dbReference type="SUPFAM" id="SSF51126">
    <property type="entry name" value="Pectin lyase-like"/>
    <property type="match status" value="1"/>
</dbReference>
<dbReference type="GO" id="GO:0005576">
    <property type="term" value="C:extracellular region"/>
    <property type="evidence" value="ECO:0007669"/>
    <property type="project" value="UniProtKB-SubCell"/>
</dbReference>
<reference evidence="7 8" key="1">
    <citation type="submission" date="2019-04" db="EMBL/GenBank/DDBJ databases">
        <authorList>
            <person name="Van Vliet M D."/>
        </authorList>
    </citation>
    <scope>NUCLEOTIDE SEQUENCE [LARGE SCALE GENOMIC DNA]</scope>
    <source>
        <strain evidence="7 8">F1</strain>
    </source>
</reference>
<dbReference type="InterPro" id="IPR055372">
    <property type="entry name" value="CBM96"/>
</dbReference>
<dbReference type="RefSeq" id="WP_136078763.1">
    <property type="nucleotide sequence ID" value="NZ_CAAHFG010000001.1"/>
</dbReference>
<feature type="chain" id="PRO_5025658211" description="Probable pectate lyase C" evidence="5">
    <location>
        <begin position="20"/>
        <end position="935"/>
    </location>
</feature>
<evidence type="ECO:0000256" key="3">
    <source>
        <dbReference type="ARBA" id="ARBA00022525"/>
    </source>
</evidence>
<dbReference type="InterPro" id="IPR006626">
    <property type="entry name" value="PbH1"/>
</dbReference>
<sequence length="935" mass="99191">MKVKLTFMALVGLVTAAYPADYTNALGGDWEVPENWDSGAVPASTNAVTIAGSAGGQAVVMDADSWTYLINNSLTHSATEYRTLTVLLAGTGTASLEVDIGAGNRWKATSGGGYYVGNASGSDGTLNILSGSCVFEAGIMKIAQSLGSTGRINIAGADASYIAARESGGTSLSVGTGGNGTLYISDGIFQSRAGVEVGSFGMFEVFGSAVDEIGIGSYSSLDGNWQQDSGGTLKVGIDAGGITPIFVDDKDDDGTGGDVVFESGALLDVGFQSLEENGAWNIMQWEGNLSNNGLIFAPGVDTNAWSINWVDTDSTNGVDTLQVIYYSPMMTTNGTSYEWLDTYYTGLTSVAEYQAVDDSDTDGDGQLAWQEYVAGTVPTNAVSVFALKSLQAVSNDLVATWFSVPHKRYGVTQSTNLVSNDWNQTASNIVGQLAETSHVLNIGAEEAGFASVFIEPMPDLLELEAVADAYIWDGFNADANFGNVAEIKTINSAYNQMELLLKFTLPSTTEIPDSAYIWIITTADGTDPVQNAAYLVEDNSWTENGVTWNTKPVTGAEIDAWVTTNSQAIKIDVLDEVTEALKTGGSFSVAVKSPHNIGLDGMSTYASREHSTIAAPKLELKFNQPTVTVQPGESIQSALDTIHAQSGGHVVLAAGDHYVSDSLVIYSGTTLRGQGAGLSRIRMDVESNVPVLLGPSQGSLMTSDVTIKDLTVDGQQPADQQTLDATENPRNTVRGNVYGILFSDQGAGNNTERMRIENVEVTRCTMGIHVKGVNDLRIQNGDSHANGCLIGFDHNLYFRRAENTLVKNMNLSESTAGNGFNLSTDCYNVILDNCDASDNHFRGIRFEANDGGERMMIINCITSRNGLTENQPGVRVANVPDFTIIGSTSDGNGGYGFYCVNSDDGLLRDNSASGNADSNYYLPGSTYQQSNNSGW</sequence>
<evidence type="ECO:0000313" key="7">
    <source>
        <dbReference type="EMBL" id="VGO13163.1"/>
    </source>
</evidence>
<evidence type="ECO:0000259" key="6">
    <source>
        <dbReference type="Pfam" id="PF24517"/>
    </source>
</evidence>
<dbReference type="EMBL" id="CAAHFG010000001">
    <property type="protein sequence ID" value="VGO13163.1"/>
    <property type="molecule type" value="Genomic_DNA"/>
</dbReference>
<accession>A0A6C2TZX5</accession>
<dbReference type="GO" id="GO:0016829">
    <property type="term" value="F:lyase activity"/>
    <property type="evidence" value="ECO:0007669"/>
    <property type="project" value="UniProtKB-KW"/>
</dbReference>
<evidence type="ECO:0000256" key="1">
    <source>
        <dbReference type="ARBA" id="ARBA00004613"/>
    </source>
</evidence>
<proteinExistence type="predicted"/>
<evidence type="ECO:0000256" key="2">
    <source>
        <dbReference type="ARBA" id="ARBA00016512"/>
    </source>
</evidence>
<organism evidence="7 8">
    <name type="scientific">Pontiella desulfatans</name>
    <dbReference type="NCBI Taxonomy" id="2750659"/>
    <lineage>
        <taxon>Bacteria</taxon>
        <taxon>Pseudomonadati</taxon>
        <taxon>Kiritimatiellota</taxon>
        <taxon>Kiritimatiellia</taxon>
        <taxon>Kiritimatiellales</taxon>
        <taxon>Pontiellaceae</taxon>
        <taxon>Pontiella</taxon>
    </lineage>
</organism>
<gene>
    <name evidence="7" type="primary">algE7_3</name>
    <name evidence="7" type="ORF">PDESU_01717</name>
</gene>
<dbReference type="NCBIfam" id="NF033679">
    <property type="entry name" value="DNRLRE_dom"/>
    <property type="match status" value="1"/>
</dbReference>
<dbReference type="AlphaFoldDB" id="A0A6C2TZX5"/>
<keyword evidence="4 5" id="KW-0732">Signal</keyword>
<protein>
    <recommendedName>
        <fullName evidence="2">Probable pectate lyase C</fullName>
    </recommendedName>
</protein>
<dbReference type="InterPro" id="IPR011050">
    <property type="entry name" value="Pectin_lyase_fold/virulence"/>
</dbReference>
<evidence type="ECO:0000256" key="5">
    <source>
        <dbReference type="SAM" id="SignalP"/>
    </source>
</evidence>
<keyword evidence="7" id="KW-0456">Lyase</keyword>
<feature type="signal peptide" evidence="5">
    <location>
        <begin position="1"/>
        <end position="19"/>
    </location>
</feature>
<keyword evidence="8" id="KW-1185">Reference proteome</keyword>
<name>A0A6C2TZX5_PONDE</name>
<dbReference type="PROSITE" id="PS00018">
    <property type="entry name" value="EF_HAND_1"/>
    <property type="match status" value="1"/>
</dbReference>
<evidence type="ECO:0000256" key="4">
    <source>
        <dbReference type="ARBA" id="ARBA00022729"/>
    </source>
</evidence>